<evidence type="ECO:0000259" key="5">
    <source>
        <dbReference type="Pfam" id="PF05368"/>
    </source>
</evidence>
<dbReference type="CDD" id="cd12148">
    <property type="entry name" value="fungal_TF_MHR"/>
    <property type="match status" value="1"/>
</dbReference>
<dbReference type="InterPro" id="IPR008030">
    <property type="entry name" value="NmrA-like"/>
</dbReference>
<dbReference type="OrthoDB" id="9974981at2759"/>
<dbReference type="AlphaFoldDB" id="A0A7H8QH77"/>
<evidence type="ECO:0000256" key="1">
    <source>
        <dbReference type="ARBA" id="ARBA00022857"/>
    </source>
</evidence>
<evidence type="ECO:0000313" key="6">
    <source>
        <dbReference type="EMBL" id="QKX53216.1"/>
    </source>
</evidence>
<dbReference type="GO" id="GO:0016491">
    <property type="term" value="F:oxidoreductase activity"/>
    <property type="evidence" value="ECO:0007669"/>
    <property type="project" value="UniProtKB-KW"/>
</dbReference>
<dbReference type="KEGG" id="trg:TRUGW13939_00292"/>
<dbReference type="RefSeq" id="XP_035339395.1">
    <property type="nucleotide sequence ID" value="XM_035483502.1"/>
</dbReference>
<dbReference type="EMBL" id="CP055898">
    <property type="protein sequence ID" value="QKX53216.1"/>
    <property type="molecule type" value="Genomic_DNA"/>
</dbReference>
<keyword evidence="2" id="KW-0560">Oxidoreductase</keyword>
<protein>
    <recommendedName>
        <fullName evidence="8">Transcription factor domain-containing protein</fullName>
    </recommendedName>
</protein>
<keyword evidence="1" id="KW-0521">NADP</keyword>
<feature type="non-terminal residue" evidence="6">
    <location>
        <position position="1"/>
    </location>
</feature>
<dbReference type="GeneID" id="55987807"/>
<feature type="domain" description="Xylanolytic transcriptional activator regulatory" evidence="4">
    <location>
        <begin position="86"/>
        <end position="238"/>
    </location>
</feature>
<sequence>NCRPVVGVSSTWKLTGPYTIIHIADTQYYRSKNKCAYENSLHERSGFMPIDGLLNGLAGAGGLDALITTQTLQDLATSPLQIVRNYARTIDKWLPIIKLPRLTDRLEAAYRDRPIALRANTTALLLSMQLSMQSPASEGNMGNPGAHNRLYAQCQFNFALLQVSKPSALETRQCGLLLAVYQLGAGLISDAYITLSTTAGIIRVNKLPLSHLDGPHKESDNEAKRIWWGVFLLDRLIAQSNWKASYYPLIMEEPAWSAELPNEDSPNKVLIRMQDIDGQECEYFCRELQAAYLAGQVMEYIRHDNDEEKHGLDWNELMAGLTRLLNTLFAQAPGSWRPSCGAIAMVIIATLDLHLSSLGANDPGASQQLPSSVEASASTVRMNTEIVTNSLADNDQAIYDLLPIAGVIANYRTSQVICRRAEASQSLTIEDRFALTTMTKALQRAKLRWGLAGPARRTFDTSQSQLKQSTLINKCKTRQFLSHCLLPQCHLIKTSHLLGYGLAPCYLFFEQTLTDEQAAGNVGQAILNALLASPANFNITLLVRAESTSTIPQASNSAIKILKGDFNNRAFLQSSVTGQDALVFALSSTPTSFELQNTLSDVAAKAGVKRIIPSDFGSDVTNPAIVEAVPPYQAKVDATKYLETVVAENPSTSWTAVINGPFYDWCLERNLYGFNPKARTAVLYDNGVGRFDTTNLSTVGHAVAKVLTIPNKFQNEYVYVSEFTVSQNDIFDALLGITGIKREDWKIEHRTAESLKSQGLDKLAKQDFTGVYDLIFAAIHQPGLGSDFSATRKLDNDVLEVVNGDLFEATRKIVE</sequence>
<organism evidence="6 7">
    <name type="scientific">Talaromyces rugulosus</name>
    <name type="common">Penicillium rugulosum</name>
    <dbReference type="NCBI Taxonomy" id="121627"/>
    <lineage>
        <taxon>Eukaryota</taxon>
        <taxon>Fungi</taxon>
        <taxon>Dikarya</taxon>
        <taxon>Ascomycota</taxon>
        <taxon>Pezizomycotina</taxon>
        <taxon>Eurotiomycetes</taxon>
        <taxon>Eurotiomycetidae</taxon>
        <taxon>Eurotiales</taxon>
        <taxon>Trichocomaceae</taxon>
        <taxon>Talaromyces</taxon>
        <taxon>Talaromyces sect. Islandici</taxon>
    </lineage>
</organism>
<evidence type="ECO:0000256" key="2">
    <source>
        <dbReference type="ARBA" id="ARBA00023002"/>
    </source>
</evidence>
<dbReference type="GO" id="GO:0008270">
    <property type="term" value="F:zinc ion binding"/>
    <property type="evidence" value="ECO:0007669"/>
    <property type="project" value="InterPro"/>
</dbReference>
<dbReference type="InterPro" id="IPR051609">
    <property type="entry name" value="NmrA/Isoflavone_reductase-like"/>
</dbReference>
<feature type="domain" description="NmrA-like" evidence="5">
    <location>
        <begin position="518"/>
        <end position="739"/>
    </location>
</feature>
<accession>A0A7H8QH77</accession>
<dbReference type="SUPFAM" id="SSF51735">
    <property type="entry name" value="NAD(P)-binding Rossmann-fold domains"/>
    <property type="match status" value="1"/>
</dbReference>
<dbReference type="PANTHER" id="PTHR47706">
    <property type="entry name" value="NMRA-LIKE FAMILY PROTEIN"/>
    <property type="match status" value="1"/>
</dbReference>
<reference evidence="7" key="1">
    <citation type="submission" date="2020-06" db="EMBL/GenBank/DDBJ databases">
        <title>A chromosome-scale genome assembly of Talaromyces rugulosus W13939.</title>
        <authorList>
            <person name="Wang B."/>
            <person name="Guo L."/>
            <person name="Ye K."/>
            <person name="Wang L."/>
        </authorList>
    </citation>
    <scope>NUCLEOTIDE SEQUENCE [LARGE SCALE GENOMIC DNA]</scope>
    <source>
        <strain evidence="7">W13939</strain>
    </source>
</reference>
<evidence type="ECO:0000259" key="4">
    <source>
        <dbReference type="Pfam" id="PF04082"/>
    </source>
</evidence>
<gene>
    <name evidence="6" type="ORF">TRUGW13939_00292</name>
</gene>
<dbReference type="GO" id="GO:0003677">
    <property type="term" value="F:DNA binding"/>
    <property type="evidence" value="ECO:0007669"/>
    <property type="project" value="InterPro"/>
</dbReference>
<keyword evidence="3" id="KW-0539">Nucleus</keyword>
<dbReference type="Pfam" id="PF05368">
    <property type="entry name" value="NmrA"/>
    <property type="match status" value="1"/>
</dbReference>
<dbReference type="Gene3D" id="3.40.50.720">
    <property type="entry name" value="NAD(P)-binding Rossmann-like Domain"/>
    <property type="match status" value="1"/>
</dbReference>
<evidence type="ECO:0000256" key="3">
    <source>
        <dbReference type="ARBA" id="ARBA00023242"/>
    </source>
</evidence>
<dbReference type="Proteomes" id="UP000509510">
    <property type="component" value="Chromosome I"/>
</dbReference>
<dbReference type="CDD" id="cd05259">
    <property type="entry name" value="PCBER_SDR_a"/>
    <property type="match status" value="1"/>
</dbReference>
<dbReference type="PANTHER" id="PTHR47706:SF9">
    <property type="entry name" value="NMRA-LIKE DOMAIN-CONTAINING PROTEIN-RELATED"/>
    <property type="match status" value="1"/>
</dbReference>
<dbReference type="Pfam" id="PF04082">
    <property type="entry name" value="Fungal_trans"/>
    <property type="match status" value="1"/>
</dbReference>
<proteinExistence type="predicted"/>
<evidence type="ECO:0008006" key="8">
    <source>
        <dbReference type="Google" id="ProtNLM"/>
    </source>
</evidence>
<keyword evidence="7" id="KW-1185">Reference proteome</keyword>
<dbReference type="InterPro" id="IPR007219">
    <property type="entry name" value="XnlR_reg_dom"/>
</dbReference>
<dbReference type="GO" id="GO:0006351">
    <property type="term" value="P:DNA-templated transcription"/>
    <property type="evidence" value="ECO:0007669"/>
    <property type="project" value="InterPro"/>
</dbReference>
<evidence type="ECO:0000313" key="7">
    <source>
        <dbReference type="Proteomes" id="UP000509510"/>
    </source>
</evidence>
<name>A0A7H8QH77_TALRU</name>
<dbReference type="InterPro" id="IPR036291">
    <property type="entry name" value="NAD(P)-bd_dom_sf"/>
</dbReference>
<dbReference type="InterPro" id="IPR045312">
    <property type="entry name" value="PCBER-like"/>
</dbReference>